<feature type="region of interest" description="Disordered" evidence="1">
    <location>
        <begin position="47"/>
        <end position="78"/>
    </location>
</feature>
<gene>
    <name evidence="2" type="ORF">GLRG_03687</name>
</gene>
<dbReference type="AlphaFoldDB" id="E3QCF5"/>
<evidence type="ECO:0000313" key="2">
    <source>
        <dbReference type="EMBL" id="EFQ28543.1"/>
    </source>
</evidence>
<proteinExistence type="predicted"/>
<dbReference type="EMBL" id="GG697341">
    <property type="protein sequence ID" value="EFQ28543.1"/>
    <property type="molecule type" value="Genomic_DNA"/>
</dbReference>
<dbReference type="Proteomes" id="UP000008782">
    <property type="component" value="Unassembled WGS sequence"/>
</dbReference>
<sequence>MSEAENPCPTYEALRASPITVVAAPNSVELLFMTLQGTVQSAIEVLSDPRDSDTRTPYCDQATGTYHPVSAPRTSYTG</sequence>
<dbReference type="OrthoDB" id="3944545at2759"/>
<organism evidence="3">
    <name type="scientific">Colletotrichum graminicola (strain M1.001 / M2 / FGSC 10212)</name>
    <name type="common">Maize anthracnose fungus</name>
    <name type="synonym">Glomerella graminicola</name>
    <dbReference type="NCBI Taxonomy" id="645133"/>
    <lineage>
        <taxon>Eukaryota</taxon>
        <taxon>Fungi</taxon>
        <taxon>Dikarya</taxon>
        <taxon>Ascomycota</taxon>
        <taxon>Pezizomycotina</taxon>
        <taxon>Sordariomycetes</taxon>
        <taxon>Hypocreomycetidae</taxon>
        <taxon>Glomerellales</taxon>
        <taxon>Glomerellaceae</taxon>
        <taxon>Colletotrichum</taxon>
        <taxon>Colletotrichum graminicola species complex</taxon>
    </lineage>
</organism>
<dbReference type="HOGENOM" id="CLU_2621893_0_0_1"/>
<protein>
    <submittedName>
        <fullName evidence="2">Uncharacterized protein</fullName>
    </submittedName>
</protein>
<evidence type="ECO:0000256" key="1">
    <source>
        <dbReference type="SAM" id="MobiDB-lite"/>
    </source>
</evidence>
<dbReference type="GeneID" id="24409052"/>
<keyword evidence="3" id="KW-1185">Reference proteome</keyword>
<dbReference type="VEuPathDB" id="FungiDB:GLRG_03687"/>
<name>E3QCF5_COLGM</name>
<dbReference type="RefSeq" id="XP_008092563.1">
    <property type="nucleotide sequence ID" value="XM_008094372.1"/>
</dbReference>
<accession>E3QCF5</accession>
<reference evidence="3" key="1">
    <citation type="journal article" date="2012" name="Nat. Genet.">
        <title>Lifestyle transitions in plant pathogenic Colletotrichum fungi deciphered by genome and transcriptome analyses.</title>
        <authorList>
            <person name="O'Connell R.J."/>
            <person name="Thon M.R."/>
            <person name="Hacquard S."/>
            <person name="Amyotte S.G."/>
            <person name="Kleemann J."/>
            <person name="Torres M.F."/>
            <person name="Damm U."/>
            <person name="Buiate E.A."/>
            <person name="Epstein L."/>
            <person name="Alkan N."/>
            <person name="Altmueller J."/>
            <person name="Alvarado-Balderrama L."/>
            <person name="Bauser C.A."/>
            <person name="Becker C."/>
            <person name="Birren B.W."/>
            <person name="Chen Z."/>
            <person name="Choi J."/>
            <person name="Crouch J.A."/>
            <person name="Duvick J.P."/>
            <person name="Farman M.A."/>
            <person name="Gan P."/>
            <person name="Heiman D."/>
            <person name="Henrissat B."/>
            <person name="Howard R.J."/>
            <person name="Kabbage M."/>
            <person name="Koch C."/>
            <person name="Kracher B."/>
            <person name="Kubo Y."/>
            <person name="Law A.D."/>
            <person name="Lebrun M.-H."/>
            <person name="Lee Y.-H."/>
            <person name="Miyara I."/>
            <person name="Moore N."/>
            <person name="Neumann U."/>
            <person name="Nordstroem K."/>
            <person name="Panaccione D.G."/>
            <person name="Panstruga R."/>
            <person name="Place M."/>
            <person name="Proctor R.H."/>
            <person name="Prusky D."/>
            <person name="Rech G."/>
            <person name="Reinhardt R."/>
            <person name="Rollins J.A."/>
            <person name="Rounsley S."/>
            <person name="Schardl C.L."/>
            <person name="Schwartz D.C."/>
            <person name="Shenoy N."/>
            <person name="Shirasu K."/>
            <person name="Sikhakolli U.R."/>
            <person name="Stueber K."/>
            <person name="Sukno S.A."/>
            <person name="Sweigard J.A."/>
            <person name="Takano Y."/>
            <person name="Takahara H."/>
            <person name="Trail F."/>
            <person name="van der Does H.C."/>
            <person name="Voll L.M."/>
            <person name="Will I."/>
            <person name="Young S."/>
            <person name="Zeng Q."/>
            <person name="Zhang J."/>
            <person name="Zhou S."/>
            <person name="Dickman M.B."/>
            <person name="Schulze-Lefert P."/>
            <person name="Ver Loren van Themaat E."/>
            <person name="Ma L.-J."/>
            <person name="Vaillancourt L.J."/>
        </authorList>
    </citation>
    <scope>NUCLEOTIDE SEQUENCE [LARGE SCALE GENOMIC DNA]</scope>
    <source>
        <strain evidence="3">M1.001 / M2 / FGSC 10212</strain>
    </source>
</reference>
<evidence type="ECO:0000313" key="3">
    <source>
        <dbReference type="Proteomes" id="UP000008782"/>
    </source>
</evidence>